<reference evidence="2" key="1">
    <citation type="journal article" date="2010" name="PLoS Genet.">
        <title>The genome of a pathogenic rhodococcus: cooptive virulence underpinned by key gene acquisitions.</title>
        <authorList>
            <person name="Letek M."/>
            <person name="Gonzalez P."/>
            <person name="Macarthur I."/>
            <person name="Rodriguez H."/>
            <person name="Freeman T.C."/>
            <person name="Valero-Rello A."/>
            <person name="Blanco M."/>
            <person name="Buckley T."/>
            <person name="Cherevach I."/>
            <person name="Fahey R."/>
            <person name="Hapeshi A."/>
            <person name="Holdstock J."/>
            <person name="Leadon D."/>
            <person name="Navas J."/>
            <person name="Ocampo A."/>
            <person name="Quail M.A."/>
            <person name="Sanders M."/>
            <person name="Scortti M.M."/>
            <person name="Prescott J.F."/>
            <person name="Fogarty U."/>
            <person name="Meijer W.G."/>
            <person name="Parkhill J."/>
            <person name="Bentley S.D."/>
            <person name="Vazquez-Boland J.A."/>
        </authorList>
    </citation>
    <scope>NUCLEOTIDE SEQUENCE [LARGE SCALE GENOMIC DNA]</scope>
    <source>
        <strain evidence="2 3">103S</strain>
    </source>
</reference>
<feature type="transmembrane region" description="Helical" evidence="1">
    <location>
        <begin position="83"/>
        <end position="103"/>
    </location>
</feature>
<evidence type="ECO:0000313" key="3">
    <source>
        <dbReference type="Proteomes" id="UP000006892"/>
    </source>
</evidence>
<dbReference type="AlphaFoldDB" id="A0A3S5Y7Y4"/>
<keyword evidence="1" id="KW-0812">Transmembrane</keyword>
<dbReference type="EMBL" id="FN563149">
    <property type="protein sequence ID" value="CBH48683.1"/>
    <property type="molecule type" value="Genomic_DNA"/>
</dbReference>
<name>A0A3S5Y7Y4_RHOH1</name>
<sequence>MMPLCPVRPQDTHMLEPRTRTSRKRVGMNTHRLPLDRAHTTREHPGESIDDTRNWPGLGLIGLGIATLGMALVAAGYGFEGWAVIAGTACALFFMAGASIVVAEHAHVKHMEHRHLRDHLGH</sequence>
<evidence type="ECO:0000256" key="1">
    <source>
        <dbReference type="SAM" id="Phobius"/>
    </source>
</evidence>
<keyword evidence="1" id="KW-0472">Membrane</keyword>
<proteinExistence type="predicted"/>
<keyword evidence="1" id="KW-1133">Transmembrane helix</keyword>
<organism evidence="2">
    <name type="scientific">Rhodococcus hoagii (strain 103S)</name>
    <name type="common">Rhodococcus equi</name>
    <dbReference type="NCBI Taxonomy" id="685727"/>
    <lineage>
        <taxon>Bacteria</taxon>
        <taxon>Bacillati</taxon>
        <taxon>Actinomycetota</taxon>
        <taxon>Actinomycetes</taxon>
        <taxon>Mycobacteriales</taxon>
        <taxon>Nocardiaceae</taxon>
        <taxon>Prescottella</taxon>
    </lineage>
</organism>
<evidence type="ECO:0000313" key="2">
    <source>
        <dbReference type="EMBL" id="CBH48683.1"/>
    </source>
</evidence>
<gene>
    <name evidence="2" type="ordered locus">REQ_26580</name>
</gene>
<protein>
    <submittedName>
        <fullName evidence="2">Integral membrane protein</fullName>
    </submittedName>
</protein>
<dbReference type="KEGG" id="req:REQ_26580"/>
<feature type="transmembrane region" description="Helical" evidence="1">
    <location>
        <begin position="58"/>
        <end position="77"/>
    </location>
</feature>
<dbReference type="Proteomes" id="UP001154400">
    <property type="component" value="Chromosome"/>
</dbReference>
<accession>A0A3S5Y7Y4</accession>